<accession>A0ABY4SIE0</accession>
<dbReference type="Proteomes" id="UP001055429">
    <property type="component" value="Chromosome"/>
</dbReference>
<organism evidence="1 2">
    <name type="scientific">Brevundimonas albigilva</name>
    <dbReference type="NCBI Taxonomy" id="1312364"/>
    <lineage>
        <taxon>Bacteria</taxon>
        <taxon>Pseudomonadati</taxon>
        <taxon>Pseudomonadota</taxon>
        <taxon>Alphaproteobacteria</taxon>
        <taxon>Caulobacterales</taxon>
        <taxon>Caulobacteraceae</taxon>
        <taxon>Brevundimonas</taxon>
    </lineage>
</organism>
<proteinExistence type="predicted"/>
<keyword evidence="2" id="KW-1185">Reference proteome</keyword>
<reference evidence="1" key="1">
    <citation type="submission" date="2022-05" db="EMBL/GenBank/DDBJ databases">
        <title>Brevundimonas albigilva TT17 genome sequence.</title>
        <authorList>
            <person name="Lee K."/>
            <person name="Son H."/>
        </authorList>
    </citation>
    <scope>NUCLEOTIDE SEQUENCE</scope>
    <source>
        <strain evidence="1">TT17</strain>
    </source>
</reference>
<dbReference type="InterPro" id="IPR014710">
    <property type="entry name" value="RmlC-like_jellyroll"/>
</dbReference>
<dbReference type="InterPro" id="IPR011051">
    <property type="entry name" value="RmlC_Cupin_sf"/>
</dbReference>
<name>A0ABY4SIE0_9CAUL</name>
<evidence type="ECO:0008006" key="3">
    <source>
        <dbReference type="Google" id="ProtNLM"/>
    </source>
</evidence>
<dbReference type="Gene3D" id="2.60.120.10">
    <property type="entry name" value="Jelly Rolls"/>
    <property type="match status" value="1"/>
</dbReference>
<evidence type="ECO:0000313" key="1">
    <source>
        <dbReference type="EMBL" id="URI14039.1"/>
    </source>
</evidence>
<protein>
    <recommendedName>
        <fullName evidence="3">Cupin type-1 domain-containing protein</fullName>
    </recommendedName>
</protein>
<sequence length="126" mass="13821">MILAFVVAALSGLQLDPLDAVVAAPENHVVILENDRVRVLRVTVQPGETEAPHVHRWSSVMHIQSAQPLVDILYERGEDGLAEVRRTPLPPGPPPEALWFPPEGPHAIYNAGDGVFRAIRIELKSD</sequence>
<gene>
    <name evidence="1" type="ORF">M8231_09365</name>
</gene>
<dbReference type="EMBL" id="CP097649">
    <property type="protein sequence ID" value="URI14039.1"/>
    <property type="molecule type" value="Genomic_DNA"/>
</dbReference>
<dbReference type="RefSeq" id="WP_249750152.1">
    <property type="nucleotide sequence ID" value="NZ_CP097298.1"/>
</dbReference>
<dbReference type="SUPFAM" id="SSF51182">
    <property type="entry name" value="RmlC-like cupins"/>
    <property type="match status" value="1"/>
</dbReference>
<evidence type="ECO:0000313" key="2">
    <source>
        <dbReference type="Proteomes" id="UP001055429"/>
    </source>
</evidence>